<dbReference type="Proteomes" id="UP001314170">
    <property type="component" value="Unassembled WGS sequence"/>
</dbReference>
<sequence length="101" mass="11216">MAHASSTSFLRFAENRILKARKTCRWLKFLVRPFFQHYKDEGHSAETPLSLTGDVQVVSTLNCLTADKAPGINTLGLAHIGQRKRKNATSVLDEFAPADTT</sequence>
<evidence type="ECO:0000313" key="2">
    <source>
        <dbReference type="Proteomes" id="UP001314170"/>
    </source>
</evidence>
<comment type="caution">
    <text evidence="1">The sequence shown here is derived from an EMBL/GenBank/DDBJ whole genome shotgun (WGS) entry which is preliminary data.</text>
</comment>
<reference evidence="1 2" key="1">
    <citation type="submission" date="2024-01" db="EMBL/GenBank/DDBJ databases">
        <authorList>
            <person name="Waweru B."/>
        </authorList>
    </citation>
    <scope>NUCLEOTIDE SEQUENCE [LARGE SCALE GENOMIC DNA]</scope>
</reference>
<proteinExistence type="predicted"/>
<protein>
    <submittedName>
        <fullName evidence="1">Uncharacterized protein</fullName>
    </submittedName>
</protein>
<accession>A0AAV1RUV2</accession>
<evidence type="ECO:0000313" key="1">
    <source>
        <dbReference type="EMBL" id="CAK7339297.1"/>
    </source>
</evidence>
<dbReference type="EMBL" id="CAWUPB010001157">
    <property type="protein sequence ID" value="CAK7339297.1"/>
    <property type="molecule type" value="Genomic_DNA"/>
</dbReference>
<dbReference type="AlphaFoldDB" id="A0AAV1RUV2"/>
<organism evidence="1 2">
    <name type="scientific">Dovyalis caffra</name>
    <dbReference type="NCBI Taxonomy" id="77055"/>
    <lineage>
        <taxon>Eukaryota</taxon>
        <taxon>Viridiplantae</taxon>
        <taxon>Streptophyta</taxon>
        <taxon>Embryophyta</taxon>
        <taxon>Tracheophyta</taxon>
        <taxon>Spermatophyta</taxon>
        <taxon>Magnoliopsida</taxon>
        <taxon>eudicotyledons</taxon>
        <taxon>Gunneridae</taxon>
        <taxon>Pentapetalae</taxon>
        <taxon>rosids</taxon>
        <taxon>fabids</taxon>
        <taxon>Malpighiales</taxon>
        <taxon>Salicaceae</taxon>
        <taxon>Flacourtieae</taxon>
        <taxon>Dovyalis</taxon>
    </lineage>
</organism>
<gene>
    <name evidence="1" type="ORF">DCAF_LOCUS14348</name>
</gene>
<keyword evidence="2" id="KW-1185">Reference proteome</keyword>
<name>A0AAV1RUV2_9ROSI</name>